<proteinExistence type="predicted"/>
<keyword evidence="2" id="KW-1185">Reference proteome</keyword>
<accession>A0A9D4MHQ3</accession>
<name>A0A9D4MHQ3_DREPO</name>
<reference evidence="1" key="2">
    <citation type="submission" date="2020-11" db="EMBL/GenBank/DDBJ databases">
        <authorList>
            <person name="McCartney M.A."/>
            <person name="Auch B."/>
            <person name="Kono T."/>
            <person name="Mallez S."/>
            <person name="Becker A."/>
            <person name="Gohl D.M."/>
            <person name="Silverstein K.A.T."/>
            <person name="Koren S."/>
            <person name="Bechman K.B."/>
            <person name="Herman A."/>
            <person name="Abrahante J.E."/>
            <person name="Garbe J."/>
        </authorList>
    </citation>
    <scope>NUCLEOTIDE SEQUENCE</scope>
    <source>
        <strain evidence="1">Duluth1</strain>
        <tissue evidence="1">Whole animal</tissue>
    </source>
</reference>
<sequence>MYHIFVHDWIQVFGKENVLVLMSETTKAVEQCLDSITQIVKFLQIGRLWLNGLFMECFAVPCGIHSEYLSII</sequence>
<gene>
    <name evidence="1" type="ORF">DPMN_001685</name>
</gene>
<organism evidence="1 2">
    <name type="scientific">Dreissena polymorpha</name>
    <name type="common">Zebra mussel</name>
    <name type="synonym">Mytilus polymorpha</name>
    <dbReference type="NCBI Taxonomy" id="45954"/>
    <lineage>
        <taxon>Eukaryota</taxon>
        <taxon>Metazoa</taxon>
        <taxon>Spiralia</taxon>
        <taxon>Lophotrochozoa</taxon>
        <taxon>Mollusca</taxon>
        <taxon>Bivalvia</taxon>
        <taxon>Autobranchia</taxon>
        <taxon>Heteroconchia</taxon>
        <taxon>Euheterodonta</taxon>
        <taxon>Imparidentia</taxon>
        <taxon>Neoheterodontei</taxon>
        <taxon>Myida</taxon>
        <taxon>Dreissenoidea</taxon>
        <taxon>Dreissenidae</taxon>
        <taxon>Dreissena</taxon>
    </lineage>
</organism>
<reference evidence="1" key="1">
    <citation type="journal article" date="2019" name="bioRxiv">
        <title>The Genome of the Zebra Mussel, Dreissena polymorpha: A Resource for Invasive Species Research.</title>
        <authorList>
            <person name="McCartney M.A."/>
            <person name="Auch B."/>
            <person name="Kono T."/>
            <person name="Mallez S."/>
            <person name="Zhang Y."/>
            <person name="Obille A."/>
            <person name="Becker A."/>
            <person name="Abrahante J.E."/>
            <person name="Garbe J."/>
            <person name="Badalamenti J.P."/>
            <person name="Herman A."/>
            <person name="Mangelson H."/>
            <person name="Liachko I."/>
            <person name="Sullivan S."/>
            <person name="Sone E.D."/>
            <person name="Koren S."/>
            <person name="Silverstein K.A.T."/>
            <person name="Beckman K.B."/>
            <person name="Gohl D.M."/>
        </authorList>
    </citation>
    <scope>NUCLEOTIDE SEQUENCE</scope>
    <source>
        <strain evidence="1">Duluth1</strain>
        <tissue evidence="1">Whole animal</tissue>
    </source>
</reference>
<protein>
    <submittedName>
        <fullName evidence="1">Uncharacterized protein</fullName>
    </submittedName>
</protein>
<comment type="caution">
    <text evidence="1">The sequence shown here is derived from an EMBL/GenBank/DDBJ whole genome shotgun (WGS) entry which is preliminary data.</text>
</comment>
<dbReference type="EMBL" id="JAIWYP010000001">
    <property type="protein sequence ID" value="KAH3877807.1"/>
    <property type="molecule type" value="Genomic_DNA"/>
</dbReference>
<evidence type="ECO:0000313" key="2">
    <source>
        <dbReference type="Proteomes" id="UP000828390"/>
    </source>
</evidence>
<evidence type="ECO:0000313" key="1">
    <source>
        <dbReference type="EMBL" id="KAH3877807.1"/>
    </source>
</evidence>
<dbReference type="AlphaFoldDB" id="A0A9D4MHQ3"/>
<dbReference type="Proteomes" id="UP000828390">
    <property type="component" value="Unassembled WGS sequence"/>
</dbReference>